<dbReference type="PANTHER" id="PTHR32089">
    <property type="entry name" value="METHYL-ACCEPTING CHEMOTAXIS PROTEIN MCPB"/>
    <property type="match status" value="1"/>
</dbReference>
<dbReference type="AlphaFoldDB" id="A0A1G9Y327"/>
<evidence type="ECO:0000259" key="12">
    <source>
        <dbReference type="PROSITE" id="PS50192"/>
    </source>
</evidence>
<comment type="similarity">
    <text evidence="8">Belongs to the methyl-accepting chemotaxis (MCP) protein family.</text>
</comment>
<dbReference type="PROSITE" id="PS50111">
    <property type="entry name" value="CHEMOTAXIS_TRANSDUC_2"/>
    <property type="match status" value="1"/>
</dbReference>
<dbReference type="SMART" id="SM00304">
    <property type="entry name" value="HAMP"/>
    <property type="match status" value="1"/>
</dbReference>
<gene>
    <name evidence="14" type="ORF">SAMN05216360_105148</name>
</gene>
<feature type="domain" description="Methyl-accepting transducer" evidence="11">
    <location>
        <begin position="302"/>
        <end position="527"/>
    </location>
</feature>
<dbReference type="Gene3D" id="1.10.287.950">
    <property type="entry name" value="Methyl-accepting chemotaxis protein"/>
    <property type="match status" value="1"/>
</dbReference>
<feature type="domain" description="HAMP" evidence="13">
    <location>
        <begin position="209"/>
        <end position="262"/>
    </location>
</feature>
<keyword evidence="3" id="KW-0997">Cell inner membrane</keyword>
<evidence type="ECO:0000313" key="15">
    <source>
        <dbReference type="Proteomes" id="UP000198704"/>
    </source>
</evidence>
<evidence type="ECO:0000256" key="8">
    <source>
        <dbReference type="ARBA" id="ARBA00029447"/>
    </source>
</evidence>
<evidence type="ECO:0000259" key="13">
    <source>
        <dbReference type="PROSITE" id="PS50885"/>
    </source>
</evidence>
<feature type="domain" description="T-SNARE coiled-coil homology" evidence="12">
    <location>
        <begin position="454"/>
        <end position="516"/>
    </location>
</feature>
<dbReference type="SUPFAM" id="SSF58104">
    <property type="entry name" value="Methyl-accepting chemotaxis protein (MCP) signaling domain"/>
    <property type="match status" value="1"/>
</dbReference>
<accession>A0A1G9Y327</accession>
<keyword evidence="15" id="KW-1185">Reference proteome</keyword>
<dbReference type="PROSITE" id="PS50192">
    <property type="entry name" value="T_SNARE"/>
    <property type="match status" value="1"/>
</dbReference>
<evidence type="ECO:0000256" key="2">
    <source>
        <dbReference type="ARBA" id="ARBA00022475"/>
    </source>
</evidence>
<organism evidence="14 15">
    <name type="scientific">Methylobacterium phyllostachyos</name>
    <dbReference type="NCBI Taxonomy" id="582672"/>
    <lineage>
        <taxon>Bacteria</taxon>
        <taxon>Pseudomonadati</taxon>
        <taxon>Pseudomonadota</taxon>
        <taxon>Alphaproteobacteria</taxon>
        <taxon>Hyphomicrobiales</taxon>
        <taxon>Methylobacteriaceae</taxon>
        <taxon>Methylobacterium</taxon>
    </lineage>
</organism>
<dbReference type="Gene3D" id="3.30.450.20">
    <property type="entry name" value="PAS domain"/>
    <property type="match status" value="1"/>
</dbReference>
<dbReference type="Pfam" id="PF17200">
    <property type="entry name" value="sCache_2"/>
    <property type="match status" value="1"/>
</dbReference>
<keyword evidence="6 10" id="KW-0472">Membrane</keyword>
<name>A0A1G9Y327_9HYPH</name>
<protein>
    <submittedName>
        <fullName evidence="14">Methyl-accepting chemotaxis sensory transducer with Cache sensor</fullName>
    </submittedName>
</protein>
<feature type="transmembrane region" description="Helical" evidence="10">
    <location>
        <begin position="12"/>
        <end position="36"/>
    </location>
</feature>
<dbReference type="GO" id="GO:0005886">
    <property type="term" value="C:plasma membrane"/>
    <property type="evidence" value="ECO:0007669"/>
    <property type="project" value="UniProtKB-SubCell"/>
</dbReference>
<dbReference type="CDD" id="cd06225">
    <property type="entry name" value="HAMP"/>
    <property type="match status" value="1"/>
</dbReference>
<evidence type="ECO:0000256" key="6">
    <source>
        <dbReference type="ARBA" id="ARBA00023136"/>
    </source>
</evidence>
<evidence type="ECO:0000256" key="9">
    <source>
        <dbReference type="PROSITE-ProRule" id="PRU00284"/>
    </source>
</evidence>
<dbReference type="PANTHER" id="PTHR32089:SF112">
    <property type="entry name" value="LYSOZYME-LIKE PROTEIN-RELATED"/>
    <property type="match status" value="1"/>
</dbReference>
<dbReference type="SMART" id="SM01049">
    <property type="entry name" value="Cache_2"/>
    <property type="match status" value="1"/>
</dbReference>
<dbReference type="InterPro" id="IPR004089">
    <property type="entry name" value="MCPsignal_dom"/>
</dbReference>
<dbReference type="Proteomes" id="UP000198704">
    <property type="component" value="Unassembled WGS sequence"/>
</dbReference>
<dbReference type="EMBL" id="FNHS01000005">
    <property type="protein sequence ID" value="SDN03417.1"/>
    <property type="molecule type" value="Genomic_DNA"/>
</dbReference>
<dbReference type="InterPro" id="IPR003660">
    <property type="entry name" value="HAMP_dom"/>
</dbReference>
<dbReference type="GO" id="GO:0004888">
    <property type="term" value="F:transmembrane signaling receptor activity"/>
    <property type="evidence" value="ECO:0007669"/>
    <property type="project" value="InterPro"/>
</dbReference>
<dbReference type="InterPro" id="IPR004090">
    <property type="entry name" value="Chemotax_Me-accpt_rcpt"/>
</dbReference>
<dbReference type="GO" id="GO:0007165">
    <property type="term" value="P:signal transduction"/>
    <property type="evidence" value="ECO:0007669"/>
    <property type="project" value="UniProtKB-KW"/>
</dbReference>
<dbReference type="SMART" id="SM00283">
    <property type="entry name" value="MA"/>
    <property type="match status" value="1"/>
</dbReference>
<keyword evidence="5 10" id="KW-1133">Transmembrane helix</keyword>
<evidence type="ECO:0000313" key="14">
    <source>
        <dbReference type="EMBL" id="SDN03417.1"/>
    </source>
</evidence>
<evidence type="ECO:0000256" key="1">
    <source>
        <dbReference type="ARBA" id="ARBA00004429"/>
    </source>
</evidence>
<dbReference type="Pfam" id="PF00015">
    <property type="entry name" value="MCPsignal"/>
    <property type="match status" value="1"/>
</dbReference>
<evidence type="ECO:0000256" key="5">
    <source>
        <dbReference type="ARBA" id="ARBA00022989"/>
    </source>
</evidence>
<dbReference type="InterPro" id="IPR000727">
    <property type="entry name" value="T_SNARE_dom"/>
</dbReference>
<keyword evidence="7 9" id="KW-0807">Transducer</keyword>
<feature type="transmembrane region" description="Helical" evidence="10">
    <location>
        <begin position="189"/>
        <end position="208"/>
    </location>
</feature>
<dbReference type="GO" id="GO:0006935">
    <property type="term" value="P:chemotaxis"/>
    <property type="evidence" value="ECO:0007669"/>
    <property type="project" value="InterPro"/>
</dbReference>
<dbReference type="Pfam" id="PF00672">
    <property type="entry name" value="HAMP"/>
    <property type="match status" value="1"/>
</dbReference>
<dbReference type="PRINTS" id="PR00260">
    <property type="entry name" value="CHEMTRNSDUCR"/>
</dbReference>
<reference evidence="15" key="1">
    <citation type="submission" date="2016-10" db="EMBL/GenBank/DDBJ databases">
        <authorList>
            <person name="Varghese N."/>
            <person name="Submissions S."/>
        </authorList>
    </citation>
    <scope>NUCLEOTIDE SEQUENCE [LARGE SCALE GENOMIC DNA]</scope>
    <source>
        <strain evidence="15">BL47</strain>
    </source>
</reference>
<keyword evidence="4 10" id="KW-0812">Transmembrane</keyword>
<dbReference type="Gene3D" id="6.10.340.10">
    <property type="match status" value="1"/>
</dbReference>
<dbReference type="PROSITE" id="PS50885">
    <property type="entry name" value="HAMP"/>
    <property type="match status" value="1"/>
</dbReference>
<dbReference type="InterPro" id="IPR033480">
    <property type="entry name" value="sCache_2"/>
</dbReference>
<evidence type="ECO:0000256" key="3">
    <source>
        <dbReference type="ARBA" id="ARBA00022519"/>
    </source>
</evidence>
<dbReference type="STRING" id="582672.SAMN05216360_105148"/>
<evidence type="ECO:0000256" key="7">
    <source>
        <dbReference type="ARBA" id="ARBA00023224"/>
    </source>
</evidence>
<sequence>MKVTIGRKIFCLLGGAILSFMLIVSVQLLSLGTVLMEGRQGTVRAQVEAAHSVVAAFAKQAEAGTLSIDEAKQRAATALRAIRYNEGDYVFVYSSTPGDLGRNVVHPDPKVEGTKSRDDEAMKKTFVGRMIEAGRAGGFTAYSWPRRGETEPAPKIAYSLSYEPWQWVINSALYVDDIRAARRAETLTALAWLIPLVIVIGVSGYLLARSITRPLGAFTAALRRLASGEMAVAIPGLGRHDEIGQMADAAGVFRDGMIQAQALSAEQQAEHARRQERARWMEDTTRGFDEAAGQLLARVDNAAAGMREACRAMSETTVEAAQQAGLAADAAQQAAANVQTVAAATEELSASIGEIGGQVARSAEIAGQAVGEAERTDRQIRGLAGAAERIGEVVRIISAIAEQTNLLALNATIEAARAGEAGRGFAVVAAEVKGLAGQTAKATEEITAQIEAIQGETTEAVAAVQSIGKTVNRMNTISSAIAAAVEQQRFATGHISENVDAAAHGTAAVSRNVVSASTAAASTRRVADHVGSAADDVCHSAEALRGEVMRFLTAMRAA</sequence>
<evidence type="ECO:0000256" key="4">
    <source>
        <dbReference type="ARBA" id="ARBA00022692"/>
    </source>
</evidence>
<evidence type="ECO:0000259" key="11">
    <source>
        <dbReference type="PROSITE" id="PS50111"/>
    </source>
</evidence>
<keyword evidence="2" id="KW-1003">Cell membrane</keyword>
<proteinExistence type="inferred from homology"/>
<comment type="subcellular location">
    <subcellularLocation>
        <location evidence="1">Cell inner membrane</location>
        <topology evidence="1">Multi-pass membrane protein</topology>
    </subcellularLocation>
</comment>
<evidence type="ECO:0000256" key="10">
    <source>
        <dbReference type="SAM" id="Phobius"/>
    </source>
</evidence>